<protein>
    <submittedName>
        <fullName evidence="1">REP element-mobilizing transposase RayT</fullName>
    </submittedName>
</protein>
<sequence>MKLGKTLDECAAKYRGFCKKYRPQAKKETRNYWGSKLLLGLKAKAKVKKSSPGQMRLPWDEWEASNHVPIP</sequence>
<dbReference type="AlphaFoldDB" id="A0A2K8T0K5"/>
<proteinExistence type="predicted"/>
<dbReference type="Proteomes" id="UP000232003">
    <property type="component" value="Chromosome"/>
</dbReference>
<gene>
    <name evidence="1" type="ORF">COO91_07205</name>
</gene>
<accession>A0A2K8T0K5</accession>
<reference evidence="1 2" key="1">
    <citation type="submission" date="2017-11" db="EMBL/GenBank/DDBJ databases">
        <title>Complete genome of a free-living desiccation-tolerant cyanobacterium and its photosynthetic adaptation to extreme terrestrial habitat.</title>
        <authorList>
            <person name="Shang J."/>
        </authorList>
    </citation>
    <scope>NUCLEOTIDE SEQUENCE [LARGE SCALE GENOMIC DNA]</scope>
    <source>
        <strain evidence="1 2">CCNUN1</strain>
    </source>
</reference>
<keyword evidence="2" id="KW-1185">Reference proteome</keyword>
<dbReference type="KEGG" id="nfl:COO91_07205"/>
<evidence type="ECO:0000313" key="1">
    <source>
        <dbReference type="EMBL" id="AUB41160.1"/>
    </source>
</evidence>
<organism evidence="1 2">
    <name type="scientific">Nostoc flagelliforme CCNUN1</name>
    <dbReference type="NCBI Taxonomy" id="2038116"/>
    <lineage>
        <taxon>Bacteria</taxon>
        <taxon>Bacillati</taxon>
        <taxon>Cyanobacteriota</taxon>
        <taxon>Cyanophyceae</taxon>
        <taxon>Nostocales</taxon>
        <taxon>Nostocaceae</taxon>
        <taxon>Nostoc</taxon>
    </lineage>
</organism>
<name>A0A2K8T0K5_9NOSO</name>
<evidence type="ECO:0000313" key="2">
    <source>
        <dbReference type="Proteomes" id="UP000232003"/>
    </source>
</evidence>
<dbReference type="EMBL" id="CP024785">
    <property type="protein sequence ID" value="AUB41160.1"/>
    <property type="molecule type" value="Genomic_DNA"/>
</dbReference>